<gene>
    <name evidence="2" type="ORF">CH063_12205</name>
</gene>
<dbReference type="AlphaFoldDB" id="H1VPH0"/>
<keyword evidence="1" id="KW-1133">Transmembrane helix</keyword>
<evidence type="ECO:0000256" key="1">
    <source>
        <dbReference type="SAM" id="Phobius"/>
    </source>
</evidence>
<reference evidence="3" key="1">
    <citation type="journal article" date="2012" name="Nat. Genet.">
        <title>Lifestyle transitions in plant pathogenic Colletotrichum fungi deciphered by genome and transcriptome analyses.</title>
        <authorList>
            <person name="O'Connell R.J."/>
            <person name="Thon M.R."/>
            <person name="Hacquard S."/>
            <person name="Amyotte S.G."/>
            <person name="Kleemann J."/>
            <person name="Torres M.F."/>
            <person name="Damm U."/>
            <person name="Buiate E.A."/>
            <person name="Epstein L."/>
            <person name="Alkan N."/>
            <person name="Altmueller J."/>
            <person name="Alvarado-Balderrama L."/>
            <person name="Bauser C.A."/>
            <person name="Becker C."/>
            <person name="Birren B.W."/>
            <person name="Chen Z."/>
            <person name="Choi J."/>
            <person name="Crouch J.A."/>
            <person name="Duvick J.P."/>
            <person name="Farman M.A."/>
            <person name="Gan P."/>
            <person name="Heiman D."/>
            <person name="Henrissat B."/>
            <person name="Howard R.J."/>
            <person name="Kabbage M."/>
            <person name="Koch C."/>
            <person name="Kracher B."/>
            <person name="Kubo Y."/>
            <person name="Law A.D."/>
            <person name="Lebrun M.-H."/>
            <person name="Lee Y.-H."/>
            <person name="Miyara I."/>
            <person name="Moore N."/>
            <person name="Neumann U."/>
            <person name="Nordstroem K."/>
            <person name="Panaccione D.G."/>
            <person name="Panstruga R."/>
            <person name="Place M."/>
            <person name="Proctor R.H."/>
            <person name="Prusky D."/>
            <person name="Rech G."/>
            <person name="Reinhardt R."/>
            <person name="Rollins J.A."/>
            <person name="Rounsley S."/>
            <person name="Schardl C.L."/>
            <person name="Schwartz D.C."/>
            <person name="Shenoy N."/>
            <person name="Shirasu K."/>
            <person name="Sikhakolli U.R."/>
            <person name="Stueber K."/>
            <person name="Sukno S.A."/>
            <person name="Sweigard J.A."/>
            <person name="Takano Y."/>
            <person name="Takahara H."/>
            <person name="Trail F."/>
            <person name="van der Does H.C."/>
            <person name="Voll L.M."/>
            <person name="Will I."/>
            <person name="Young S."/>
            <person name="Zeng Q."/>
            <person name="Zhang J."/>
            <person name="Zhou S."/>
            <person name="Dickman M.B."/>
            <person name="Schulze-Lefert P."/>
            <person name="Ver Loren van Themaat E."/>
            <person name="Ma L.-J."/>
            <person name="Vaillancourt L.J."/>
        </authorList>
    </citation>
    <scope>NUCLEOTIDE SEQUENCE [LARGE SCALE GENOMIC DNA]</scope>
    <source>
        <strain evidence="3">IMI 349063</strain>
    </source>
</reference>
<dbReference type="HOGENOM" id="CLU_1652038_0_0_1"/>
<organism evidence="2 3">
    <name type="scientific">Colletotrichum higginsianum (strain IMI 349063)</name>
    <name type="common">Crucifer anthracnose fungus</name>
    <dbReference type="NCBI Taxonomy" id="759273"/>
    <lineage>
        <taxon>Eukaryota</taxon>
        <taxon>Fungi</taxon>
        <taxon>Dikarya</taxon>
        <taxon>Ascomycota</taxon>
        <taxon>Pezizomycotina</taxon>
        <taxon>Sordariomycetes</taxon>
        <taxon>Hypocreomycetidae</taxon>
        <taxon>Glomerellales</taxon>
        <taxon>Glomerellaceae</taxon>
        <taxon>Colletotrichum</taxon>
        <taxon>Colletotrichum destructivum species complex</taxon>
    </lineage>
</organism>
<proteinExistence type="predicted"/>
<dbReference type="Proteomes" id="UP000007174">
    <property type="component" value="Unassembled WGS sequence"/>
</dbReference>
<keyword evidence="1" id="KW-0472">Membrane</keyword>
<sequence>MCRFFEQILVVGIVIVSQIIAVVINLGHIEQGQIRFLFRSQVVFDVAIIKYDDAAFSRLAGALLDNGLKGKATKDITQVPRTMRVHDPNFNTTKCQLFPLWFQSQQTSQVDHATDTKANNHSSAASLGLHHGLNQVPAGAIEVGISGDRLDLMGNIVVLQ</sequence>
<accession>H1VPH0</accession>
<protein>
    <submittedName>
        <fullName evidence="2">Uncharacterized protein</fullName>
    </submittedName>
</protein>
<dbReference type="EMBL" id="CACQ02005159">
    <property type="protein sequence ID" value="CCF42125.1"/>
    <property type="molecule type" value="Genomic_DNA"/>
</dbReference>
<evidence type="ECO:0000313" key="2">
    <source>
        <dbReference type="EMBL" id="CCF42125.1"/>
    </source>
</evidence>
<keyword evidence="1" id="KW-0812">Transmembrane</keyword>
<name>H1VPH0_COLHI</name>
<evidence type="ECO:0000313" key="3">
    <source>
        <dbReference type="Proteomes" id="UP000007174"/>
    </source>
</evidence>
<feature type="transmembrane region" description="Helical" evidence="1">
    <location>
        <begin position="7"/>
        <end position="29"/>
    </location>
</feature>